<evidence type="ECO:0000313" key="1">
    <source>
        <dbReference type="EMBL" id="MBA4639055.1"/>
    </source>
</evidence>
<dbReference type="AlphaFoldDB" id="A0A7C8ZD15"/>
<accession>A0A7C8ZD15</accession>
<sequence length="123" mass="13840">MELEVEEARSLHYATLTASVLVGRRPVDIKKLQTTNLLSGALVFIISNVQINTAALEYRRETAKLRCCSDIANSCRPNLLCRILVQILVVPGFQLKVLMGAIRISNWWIVHRAVGIQTQGRKR</sequence>
<proteinExistence type="predicted"/>
<protein>
    <submittedName>
        <fullName evidence="1">Uncharacterized protein</fullName>
    </submittedName>
</protein>
<name>A0A7C8ZD15_OPUST</name>
<organism evidence="1">
    <name type="scientific">Opuntia streptacantha</name>
    <name type="common">Prickly pear cactus</name>
    <name type="synonym">Opuntia cardona</name>
    <dbReference type="NCBI Taxonomy" id="393608"/>
    <lineage>
        <taxon>Eukaryota</taxon>
        <taxon>Viridiplantae</taxon>
        <taxon>Streptophyta</taxon>
        <taxon>Embryophyta</taxon>
        <taxon>Tracheophyta</taxon>
        <taxon>Spermatophyta</taxon>
        <taxon>Magnoliopsida</taxon>
        <taxon>eudicotyledons</taxon>
        <taxon>Gunneridae</taxon>
        <taxon>Pentapetalae</taxon>
        <taxon>Caryophyllales</taxon>
        <taxon>Cactineae</taxon>
        <taxon>Cactaceae</taxon>
        <taxon>Opuntioideae</taxon>
        <taxon>Opuntia</taxon>
    </lineage>
</organism>
<dbReference type="EMBL" id="GISG01111969">
    <property type="protein sequence ID" value="MBA4639055.1"/>
    <property type="molecule type" value="Transcribed_RNA"/>
</dbReference>
<reference evidence="1" key="2">
    <citation type="submission" date="2020-07" db="EMBL/GenBank/DDBJ databases">
        <authorList>
            <person name="Vera ALvarez R."/>
            <person name="Arias-Moreno D.M."/>
            <person name="Jimenez-Jacinto V."/>
            <person name="Jimenez-Bremont J.F."/>
            <person name="Swaminathan K."/>
            <person name="Moose S.P."/>
            <person name="Guerrero-Gonzalez M.L."/>
            <person name="Marino-Ramirez L."/>
            <person name="Landsman D."/>
            <person name="Rodriguez-Kessler M."/>
            <person name="Delgado-Sanchez P."/>
        </authorList>
    </citation>
    <scope>NUCLEOTIDE SEQUENCE</scope>
    <source>
        <tissue evidence="1">Cladode</tissue>
    </source>
</reference>
<reference evidence="1" key="1">
    <citation type="journal article" date="2013" name="J. Plant Res.">
        <title>Effect of fungi and light on seed germination of three Opuntia species from semiarid lands of central Mexico.</title>
        <authorList>
            <person name="Delgado-Sanchez P."/>
            <person name="Jimenez-Bremont J.F."/>
            <person name="Guerrero-Gonzalez Mde L."/>
            <person name="Flores J."/>
        </authorList>
    </citation>
    <scope>NUCLEOTIDE SEQUENCE</scope>
    <source>
        <tissue evidence="1">Cladode</tissue>
    </source>
</reference>
<dbReference type="EMBL" id="GISG01111968">
    <property type="protein sequence ID" value="MBA4639054.1"/>
    <property type="molecule type" value="Transcribed_RNA"/>
</dbReference>